<keyword evidence="3 9" id="KW-0812">Transmembrane</keyword>
<dbReference type="GO" id="GO:0016020">
    <property type="term" value="C:membrane"/>
    <property type="evidence" value="ECO:0007669"/>
    <property type="project" value="UniProtKB-SubCell"/>
</dbReference>
<reference evidence="10" key="1">
    <citation type="submission" date="2021-03" db="EMBL/GenBank/DDBJ databases">
        <authorList>
            <person name="Tagirdzhanova G."/>
        </authorList>
    </citation>
    <scope>NUCLEOTIDE SEQUENCE</scope>
</reference>
<keyword evidence="5" id="KW-0175">Coiled coil</keyword>
<evidence type="ECO:0000256" key="6">
    <source>
        <dbReference type="ARBA" id="ARBA00023128"/>
    </source>
</evidence>
<dbReference type="Gene3D" id="1.20.5.340">
    <property type="match status" value="1"/>
</dbReference>
<evidence type="ECO:0000256" key="5">
    <source>
        <dbReference type="ARBA" id="ARBA00023054"/>
    </source>
</evidence>
<dbReference type="PANTHER" id="PTHR14360">
    <property type="entry name" value="PROTEIN FMP32, MITOCHONDRIAL"/>
    <property type="match status" value="1"/>
</dbReference>
<dbReference type="Pfam" id="PF07798">
    <property type="entry name" value="CCDC90-like"/>
    <property type="match status" value="1"/>
</dbReference>
<evidence type="ECO:0000256" key="2">
    <source>
        <dbReference type="ARBA" id="ARBA00004370"/>
    </source>
</evidence>
<sequence>MPPAAQLSLSARSLRFAGANLPRNLVQSAIAPRAVSVSWQQRRPNTSTSFERYGTAKDLLPPPDKSGNLPTNIKQTKTESKPGQDSNTETDKHTKRDSPKVQDAVILDTTKRIPSGIVEAAQSGSRAEPVETGLQMLVPTPNNKPAPPHLEAPRYIHHFDTYTLVNDLQKGGFSRDQSITTMKAIRLLLAENLDMARQGLVSKSDVENESYLFRAACSELKTEIQSARRMDAEKMRSERALLQYEVDMLGQRVTQESLNLKDELKGLFDDRKMAARMEQRTTENRIQEMHYKITSVMAGEAKGEVEGLRWYLTRMLVFTLAGTALTGITYLSFSTRRAHKEQERQKKAAQETVSSRTDTGTSFTVPSRDTGTQTAQTDTVLAEMAADKGPSAGSGYVSLG</sequence>
<dbReference type="PANTHER" id="PTHR14360:SF12">
    <property type="entry name" value="MOZ PROTEIN REPRESENTS A CHROMATIN-ASSOCIATED ACETYLTRANSFERASE"/>
    <property type="match status" value="1"/>
</dbReference>
<evidence type="ECO:0000256" key="9">
    <source>
        <dbReference type="SAM" id="Phobius"/>
    </source>
</evidence>
<keyword evidence="6" id="KW-0496">Mitochondrion</keyword>
<keyword evidence="7 9" id="KW-0472">Membrane</keyword>
<evidence type="ECO:0000256" key="8">
    <source>
        <dbReference type="SAM" id="MobiDB-lite"/>
    </source>
</evidence>
<evidence type="ECO:0000256" key="1">
    <source>
        <dbReference type="ARBA" id="ARBA00004173"/>
    </source>
</evidence>
<organism evidence="10 11">
    <name type="scientific">Gomphillus americanus</name>
    <dbReference type="NCBI Taxonomy" id="1940652"/>
    <lineage>
        <taxon>Eukaryota</taxon>
        <taxon>Fungi</taxon>
        <taxon>Dikarya</taxon>
        <taxon>Ascomycota</taxon>
        <taxon>Pezizomycotina</taxon>
        <taxon>Lecanoromycetes</taxon>
        <taxon>OSLEUM clade</taxon>
        <taxon>Ostropomycetidae</taxon>
        <taxon>Ostropales</taxon>
        <taxon>Graphidaceae</taxon>
        <taxon>Gomphilloideae</taxon>
        <taxon>Gomphillus</taxon>
    </lineage>
</organism>
<feature type="region of interest" description="Disordered" evidence="8">
    <location>
        <begin position="39"/>
        <end position="102"/>
    </location>
</feature>
<gene>
    <name evidence="10" type="ORF">GOMPHAMPRED_001813</name>
</gene>
<protein>
    <submittedName>
        <fullName evidence="10">Uncharacterized protein</fullName>
    </submittedName>
</protein>
<feature type="region of interest" description="Disordered" evidence="8">
    <location>
        <begin position="341"/>
        <end position="378"/>
    </location>
</feature>
<evidence type="ECO:0000256" key="4">
    <source>
        <dbReference type="ARBA" id="ARBA00022989"/>
    </source>
</evidence>
<evidence type="ECO:0000313" key="10">
    <source>
        <dbReference type="EMBL" id="CAF9919427.1"/>
    </source>
</evidence>
<feature type="compositionally biased region" description="Polar residues" evidence="8">
    <location>
        <begin position="39"/>
        <end position="50"/>
    </location>
</feature>
<evidence type="ECO:0000313" key="11">
    <source>
        <dbReference type="Proteomes" id="UP000664169"/>
    </source>
</evidence>
<keyword evidence="11" id="KW-1185">Reference proteome</keyword>
<dbReference type="InterPro" id="IPR024461">
    <property type="entry name" value="CCDC90-like"/>
</dbReference>
<comment type="caution">
    <text evidence="10">The sequence shown here is derived from an EMBL/GenBank/DDBJ whole genome shotgun (WGS) entry which is preliminary data.</text>
</comment>
<proteinExistence type="predicted"/>
<accession>A0A8H3FB76</accession>
<dbReference type="EMBL" id="CAJPDQ010000014">
    <property type="protein sequence ID" value="CAF9919427.1"/>
    <property type="molecule type" value="Genomic_DNA"/>
</dbReference>
<dbReference type="OrthoDB" id="5424147at2759"/>
<dbReference type="Proteomes" id="UP000664169">
    <property type="component" value="Unassembled WGS sequence"/>
</dbReference>
<keyword evidence="4 9" id="KW-1133">Transmembrane helix</keyword>
<feature type="transmembrane region" description="Helical" evidence="9">
    <location>
        <begin position="310"/>
        <end position="333"/>
    </location>
</feature>
<dbReference type="AlphaFoldDB" id="A0A8H3FB76"/>
<dbReference type="GO" id="GO:0005739">
    <property type="term" value="C:mitochondrion"/>
    <property type="evidence" value="ECO:0007669"/>
    <property type="project" value="UniProtKB-SubCell"/>
</dbReference>
<feature type="compositionally biased region" description="Basic and acidic residues" evidence="8">
    <location>
        <begin position="89"/>
        <end position="100"/>
    </location>
</feature>
<evidence type="ECO:0000256" key="7">
    <source>
        <dbReference type="ARBA" id="ARBA00023136"/>
    </source>
</evidence>
<comment type="subcellular location">
    <subcellularLocation>
        <location evidence="2">Membrane</location>
    </subcellularLocation>
    <subcellularLocation>
        <location evidence="1">Mitochondrion</location>
    </subcellularLocation>
</comment>
<evidence type="ECO:0000256" key="3">
    <source>
        <dbReference type="ARBA" id="ARBA00022692"/>
    </source>
</evidence>
<name>A0A8H3FB76_9LECA</name>
<feature type="compositionally biased region" description="Polar residues" evidence="8">
    <location>
        <begin position="351"/>
        <end position="378"/>
    </location>
</feature>